<evidence type="ECO:0000256" key="2">
    <source>
        <dbReference type="ARBA" id="ARBA00007719"/>
    </source>
</evidence>
<feature type="region of interest" description="Disordered" evidence="7">
    <location>
        <begin position="1"/>
        <end position="23"/>
    </location>
</feature>
<evidence type="ECO:0000256" key="1">
    <source>
        <dbReference type="ARBA" id="ARBA00004245"/>
    </source>
</evidence>
<evidence type="ECO:0000256" key="7">
    <source>
        <dbReference type="SAM" id="MobiDB-lite"/>
    </source>
</evidence>
<comment type="similarity">
    <text evidence="2">Belongs to the dynactin subunits 5/6 family. Dynactin subunit 6 subfamily.</text>
</comment>
<reference evidence="8 9" key="1">
    <citation type="journal article" date="2020" name="Microbiol. Resour. Announc.">
        <title>Draft Genome Sequence of a Cladosporium Species Isolated from the Mesophotic Ascidian Didemnum maculosum.</title>
        <authorList>
            <person name="Gioti A."/>
            <person name="Siaperas R."/>
            <person name="Nikolaivits E."/>
            <person name="Le Goff G."/>
            <person name="Ouazzani J."/>
            <person name="Kotoulas G."/>
            <person name="Topakas E."/>
        </authorList>
    </citation>
    <scope>NUCLEOTIDE SEQUENCE [LARGE SCALE GENOMIC DNA]</scope>
    <source>
        <strain evidence="8 9">TM138-S3</strain>
    </source>
</reference>
<dbReference type="InterPro" id="IPR027777">
    <property type="entry name" value="DCTN6"/>
</dbReference>
<evidence type="ECO:0000256" key="4">
    <source>
        <dbReference type="ARBA" id="ARBA00022490"/>
    </source>
</evidence>
<evidence type="ECO:0000256" key="6">
    <source>
        <dbReference type="ARBA" id="ARBA00034687"/>
    </source>
</evidence>
<keyword evidence="9" id="KW-1185">Reference proteome</keyword>
<comment type="subcellular location">
    <subcellularLocation>
        <location evidence="1">Cytoplasm</location>
        <location evidence="1">Cytoskeleton</location>
    </subcellularLocation>
</comment>
<protein>
    <recommendedName>
        <fullName evidence="3">Dynactin subunit 6</fullName>
    </recommendedName>
</protein>
<name>A0AB34KZI9_9PEZI</name>
<dbReference type="GO" id="GO:0005869">
    <property type="term" value="C:dynactin complex"/>
    <property type="evidence" value="ECO:0007669"/>
    <property type="project" value="InterPro"/>
</dbReference>
<dbReference type="EMBL" id="JAAQHG020000006">
    <property type="protein sequence ID" value="KAL1588843.1"/>
    <property type="molecule type" value="Genomic_DNA"/>
</dbReference>
<sequence length="197" mass="20909">MAARPPTTKRTTTTSTSLPAAGPPCTIDPTAVIADKAQLTGSHPVTIAEHVVLHPYARIRAEGGSVTIGPYCIVSEGAVVGLPEGQQGDVVLERWVNVESGAEVLAKQVGEGTEVGIQARIWEGATVGRFCRLTPTEVVGAGEEVGDFTVVFGDGRRRVDKTIVESEEVRNARVKGMEKQVEALRKLVPDGKAKWIS</sequence>
<dbReference type="GO" id="GO:0007052">
    <property type="term" value="P:mitotic spindle organization"/>
    <property type="evidence" value="ECO:0007669"/>
    <property type="project" value="TreeGrafter"/>
</dbReference>
<dbReference type="GeneID" id="96003871"/>
<evidence type="ECO:0000256" key="3">
    <source>
        <dbReference type="ARBA" id="ARBA00016573"/>
    </source>
</evidence>
<evidence type="ECO:0000313" key="9">
    <source>
        <dbReference type="Proteomes" id="UP000803884"/>
    </source>
</evidence>
<dbReference type="PANTHER" id="PTHR13072">
    <property type="entry name" value="DYNACTIN 6"/>
    <property type="match status" value="1"/>
</dbReference>
<comment type="function">
    <text evidence="6">Part of the dynactin complex that activates the molecular motor dynein for ultra-processive transport along microtubules.</text>
</comment>
<proteinExistence type="inferred from homology"/>
<keyword evidence="4" id="KW-0963">Cytoplasm</keyword>
<dbReference type="SUPFAM" id="SSF51161">
    <property type="entry name" value="Trimeric LpxA-like enzymes"/>
    <property type="match status" value="1"/>
</dbReference>
<dbReference type="GO" id="GO:0070840">
    <property type="term" value="F:dynein complex binding"/>
    <property type="evidence" value="ECO:0007669"/>
    <property type="project" value="TreeGrafter"/>
</dbReference>
<dbReference type="AlphaFoldDB" id="A0AB34KZI9"/>
<dbReference type="InterPro" id="IPR011004">
    <property type="entry name" value="Trimer_LpxA-like_sf"/>
</dbReference>
<dbReference type="Proteomes" id="UP000803884">
    <property type="component" value="Unassembled WGS sequence"/>
</dbReference>
<evidence type="ECO:0000256" key="5">
    <source>
        <dbReference type="ARBA" id="ARBA00023212"/>
    </source>
</evidence>
<organism evidence="8 9">
    <name type="scientific">Cladosporium halotolerans</name>
    <dbReference type="NCBI Taxonomy" id="1052096"/>
    <lineage>
        <taxon>Eukaryota</taxon>
        <taxon>Fungi</taxon>
        <taxon>Dikarya</taxon>
        <taxon>Ascomycota</taxon>
        <taxon>Pezizomycotina</taxon>
        <taxon>Dothideomycetes</taxon>
        <taxon>Dothideomycetidae</taxon>
        <taxon>Cladosporiales</taxon>
        <taxon>Cladosporiaceae</taxon>
        <taxon>Cladosporium</taxon>
    </lineage>
</organism>
<dbReference type="RefSeq" id="XP_069231948.1">
    <property type="nucleotide sequence ID" value="XM_069371033.1"/>
</dbReference>
<gene>
    <name evidence="8" type="ORF">WHR41_02427</name>
</gene>
<keyword evidence="5" id="KW-0206">Cytoskeleton</keyword>
<dbReference type="PANTHER" id="PTHR13072:SF0">
    <property type="entry name" value="DYNACTIN SUBUNIT 6"/>
    <property type="match status" value="1"/>
</dbReference>
<dbReference type="Gene3D" id="2.160.10.10">
    <property type="entry name" value="Hexapeptide repeat proteins"/>
    <property type="match status" value="1"/>
</dbReference>
<accession>A0AB34KZI9</accession>
<comment type="caution">
    <text evidence="8">The sequence shown here is derived from an EMBL/GenBank/DDBJ whole genome shotgun (WGS) entry which is preliminary data.</text>
</comment>
<evidence type="ECO:0000313" key="8">
    <source>
        <dbReference type="EMBL" id="KAL1588843.1"/>
    </source>
</evidence>